<name>A0AAN5I8C0_9BILA</name>
<feature type="compositionally biased region" description="Basic and acidic residues" evidence="1">
    <location>
        <begin position="498"/>
        <end position="512"/>
    </location>
</feature>
<feature type="compositionally biased region" description="Basic and acidic residues" evidence="1">
    <location>
        <begin position="438"/>
        <end position="464"/>
    </location>
</feature>
<feature type="region of interest" description="Disordered" evidence="1">
    <location>
        <begin position="112"/>
        <end position="192"/>
    </location>
</feature>
<protein>
    <submittedName>
        <fullName evidence="2">Uncharacterized protein</fullName>
    </submittedName>
</protein>
<proteinExistence type="predicted"/>
<reference evidence="3" key="1">
    <citation type="submission" date="2022-10" db="EMBL/GenBank/DDBJ databases">
        <title>Genome assembly of Pristionchus species.</title>
        <authorList>
            <person name="Yoshida K."/>
            <person name="Sommer R.J."/>
        </authorList>
    </citation>
    <scope>NUCLEOTIDE SEQUENCE [LARGE SCALE GENOMIC DNA]</scope>
    <source>
        <strain evidence="3">RS5460</strain>
    </source>
</reference>
<accession>A0AAN5I8C0</accession>
<dbReference type="Proteomes" id="UP001328107">
    <property type="component" value="Unassembled WGS sequence"/>
</dbReference>
<dbReference type="EMBL" id="BTRK01000005">
    <property type="protein sequence ID" value="GMR54046.1"/>
    <property type="molecule type" value="Genomic_DNA"/>
</dbReference>
<organism evidence="2 3">
    <name type="scientific">Pristionchus mayeri</name>
    <dbReference type="NCBI Taxonomy" id="1317129"/>
    <lineage>
        <taxon>Eukaryota</taxon>
        <taxon>Metazoa</taxon>
        <taxon>Ecdysozoa</taxon>
        <taxon>Nematoda</taxon>
        <taxon>Chromadorea</taxon>
        <taxon>Rhabditida</taxon>
        <taxon>Rhabditina</taxon>
        <taxon>Diplogasteromorpha</taxon>
        <taxon>Diplogasteroidea</taxon>
        <taxon>Neodiplogasteridae</taxon>
        <taxon>Pristionchus</taxon>
    </lineage>
</organism>
<feature type="compositionally biased region" description="Basic and acidic residues" evidence="1">
    <location>
        <begin position="329"/>
        <end position="346"/>
    </location>
</feature>
<feature type="compositionally biased region" description="Pro residues" evidence="1">
    <location>
        <begin position="305"/>
        <end position="315"/>
    </location>
</feature>
<comment type="caution">
    <text evidence="2">The sequence shown here is derived from an EMBL/GenBank/DDBJ whole genome shotgun (WGS) entry which is preliminary data.</text>
</comment>
<feature type="compositionally biased region" description="Basic and acidic residues" evidence="1">
    <location>
        <begin position="419"/>
        <end position="429"/>
    </location>
</feature>
<sequence>MPSDRSESDEMPTNMDGFKTSLARYNFNIDRLAKKYSALPESNVEIDLRTFDMTGTEGEVKKEFKKLSEIGQKFSFATMSSPVVNAAELESPQLAAKCLVLNDIFKHTHRGALGLPAPPTRQALTAPPGGRVESPLTRSRSRVMIEEPSSSGRGGDGTPMRPIEGRGTRKSGGGGSAVVTARGGRAMEVSSGGVRRSAMMMIEGDDPSASGIVVRERTTMGEMMEEEEGERQTEMPPPSNGRMRETKTTMDDDVLSGFGGKRAATNPAQRTPPNIMMIEEPVSSRTRQRTRLSLTTPPAAMTAPSVPPAILPPPTAADTSGRRLTMPVGKEKKEKGGGKKGEEKGGRKSIQRGKKEEEERKERKRSADDPPKELPKKQPRIVRSLDPPSRELTDLACKQSALVQVKNEPMGSDGGEPNDGGRGEGKKSDSSILLVGHVYRDATTGRELVVEPESKDAKNDRIDNWLEDSFNRTMSDYNSQDESAGPSTSSTSTTWQGDFEKDKDVESFEKNYRRLSSSARARNSHIKMGMVSHGNQRRSTASQGPPSRNE</sequence>
<gene>
    <name evidence="2" type="ORF">PMAYCL1PPCAC_24241</name>
</gene>
<feature type="region of interest" description="Disordered" evidence="1">
    <location>
        <begin position="223"/>
        <end position="245"/>
    </location>
</feature>
<feature type="compositionally biased region" description="Polar residues" evidence="1">
    <location>
        <begin position="533"/>
        <end position="550"/>
    </location>
</feature>
<evidence type="ECO:0000313" key="2">
    <source>
        <dbReference type="EMBL" id="GMR54046.1"/>
    </source>
</evidence>
<evidence type="ECO:0000256" key="1">
    <source>
        <dbReference type="SAM" id="MobiDB-lite"/>
    </source>
</evidence>
<keyword evidence="3" id="KW-1185">Reference proteome</keyword>
<feature type="region of interest" description="Disordered" evidence="1">
    <location>
        <begin position="281"/>
        <end position="550"/>
    </location>
</feature>
<feature type="compositionally biased region" description="Basic and acidic residues" evidence="1">
    <location>
        <begin position="353"/>
        <end position="376"/>
    </location>
</feature>
<feature type="compositionally biased region" description="Polar residues" evidence="1">
    <location>
        <begin position="471"/>
        <end position="486"/>
    </location>
</feature>
<dbReference type="AlphaFoldDB" id="A0AAN5I8C0"/>
<evidence type="ECO:0000313" key="3">
    <source>
        <dbReference type="Proteomes" id="UP001328107"/>
    </source>
</evidence>